<keyword evidence="2" id="KW-0378">Hydrolase</keyword>
<dbReference type="EMBL" id="JEWH01000022">
    <property type="protein sequence ID" value="EXB05668.1"/>
    <property type="molecule type" value="Genomic_DNA"/>
</dbReference>
<dbReference type="PROSITE" id="PS51192">
    <property type="entry name" value="HELICASE_ATP_BIND_1"/>
    <property type="match status" value="1"/>
</dbReference>
<evidence type="ECO:0000313" key="8">
    <source>
        <dbReference type="Proteomes" id="UP000020595"/>
    </source>
</evidence>
<proteinExistence type="predicted"/>
<keyword evidence="3 7" id="KW-0347">Helicase</keyword>
<dbReference type="PATRIC" id="fig|1310613.3.peg.1912"/>
<protein>
    <submittedName>
        <fullName evidence="7">DEAD/DEAH box helicase family protein</fullName>
    </submittedName>
</protein>
<dbReference type="PANTHER" id="PTHR11274:SF0">
    <property type="entry name" value="GENERAL TRANSCRIPTION AND DNA REPAIR FACTOR IIH HELICASE SUBUNIT XPB"/>
    <property type="match status" value="1"/>
</dbReference>
<dbReference type="RefSeq" id="WP_000521251.1">
    <property type="nucleotide sequence ID" value="NZ_JEWH01000022.1"/>
</dbReference>
<evidence type="ECO:0000259" key="5">
    <source>
        <dbReference type="PROSITE" id="PS51192"/>
    </source>
</evidence>
<dbReference type="SMART" id="SM00490">
    <property type="entry name" value="HELICc"/>
    <property type="match status" value="1"/>
</dbReference>
<reference evidence="7 8" key="1">
    <citation type="submission" date="2014-02" db="EMBL/GenBank/DDBJ databases">
        <title>Comparative genomics and transcriptomics to identify genetic mechanisms underlying the emergence of carbapenem resistant Acinetobacter baumannii (CRAb).</title>
        <authorList>
            <person name="Harris A.D."/>
            <person name="Johnson K.J."/>
            <person name="George J."/>
            <person name="Shefchek K."/>
            <person name="Daugherty S.C."/>
            <person name="Parankush S."/>
            <person name="Sadzewicz L."/>
            <person name="Tallon L."/>
            <person name="Sengamalay N."/>
            <person name="Hazen T.H."/>
            <person name="Rasko D.A."/>
        </authorList>
    </citation>
    <scope>NUCLEOTIDE SEQUENCE [LARGE SCALE GENOMIC DNA]</scope>
    <source>
        <strain evidence="7 8">1295743</strain>
    </source>
</reference>
<dbReference type="GO" id="GO:0016787">
    <property type="term" value="F:hydrolase activity"/>
    <property type="evidence" value="ECO:0007669"/>
    <property type="project" value="UniProtKB-KW"/>
</dbReference>
<dbReference type="InterPro" id="IPR014001">
    <property type="entry name" value="Helicase_ATP-bd"/>
</dbReference>
<dbReference type="InterPro" id="IPR049430">
    <property type="entry name" value="UvsW_N_sf"/>
</dbReference>
<keyword evidence="4" id="KW-0067">ATP-binding</keyword>
<dbReference type="GO" id="GO:0005524">
    <property type="term" value="F:ATP binding"/>
    <property type="evidence" value="ECO:0007669"/>
    <property type="project" value="UniProtKB-KW"/>
</dbReference>
<name>A0A009IPE5_ACIB9</name>
<dbReference type="InterPro" id="IPR050615">
    <property type="entry name" value="ATP-dep_DNA_Helicase"/>
</dbReference>
<feature type="domain" description="Helicase C-terminal" evidence="6">
    <location>
        <begin position="406"/>
        <end position="555"/>
    </location>
</feature>
<keyword evidence="1" id="KW-0547">Nucleotide-binding</keyword>
<evidence type="ECO:0000256" key="3">
    <source>
        <dbReference type="ARBA" id="ARBA00022806"/>
    </source>
</evidence>
<gene>
    <name evidence="7" type="ORF">J512_1990</name>
</gene>
<evidence type="ECO:0000256" key="4">
    <source>
        <dbReference type="ARBA" id="ARBA00022840"/>
    </source>
</evidence>
<dbReference type="Pfam" id="PF04851">
    <property type="entry name" value="ResIII"/>
    <property type="match status" value="1"/>
</dbReference>
<comment type="caution">
    <text evidence="7">The sequence shown here is derived from an EMBL/GenBank/DDBJ whole genome shotgun (WGS) entry which is preliminary data.</text>
</comment>
<dbReference type="SUPFAM" id="SSF52540">
    <property type="entry name" value="P-loop containing nucleoside triphosphate hydrolases"/>
    <property type="match status" value="2"/>
</dbReference>
<evidence type="ECO:0000256" key="2">
    <source>
        <dbReference type="ARBA" id="ARBA00022801"/>
    </source>
</evidence>
<dbReference type="SMART" id="SM00487">
    <property type="entry name" value="DEXDc"/>
    <property type="match status" value="1"/>
</dbReference>
<dbReference type="Proteomes" id="UP000020595">
    <property type="component" value="Unassembled WGS sequence"/>
</dbReference>
<dbReference type="GO" id="GO:0004386">
    <property type="term" value="F:helicase activity"/>
    <property type="evidence" value="ECO:0007669"/>
    <property type="project" value="UniProtKB-KW"/>
</dbReference>
<dbReference type="InterPro" id="IPR006935">
    <property type="entry name" value="Helicase/UvrB_N"/>
</dbReference>
<dbReference type="InterPro" id="IPR027417">
    <property type="entry name" value="P-loop_NTPase"/>
</dbReference>
<sequence>MGKVVTIAYDAVNAILHKPPVEAKLEVQSALSYLVDGAEETLAFRQHRWDGRSSFFDFAKCSFPAGFVVHVTDRLKKAGFEVKLARKPLPAPLGPARPVVDSYGYDPRYDYQPEVMDRLVRHGQIIAQVATGGGKSRIAMLCQARINRPTLFLTTRSILMYQMKDAFEANGVACSVIGDGSFGQVNEKGQLSIKKMTVGMVQTLAAKLEETTLEKEFQILYDNVVKKHEKEISDTKKQLIKVGKVESEIKKVLHNLALQHEKELQDKAPAMQAKAEAKFKEKSLVRQQTIKLLELFEFVILEEAHEAGGNSYYEIMRHCKNAYYRLALTGTPFMRESQESNMRLMACSGPIAIKVTEKMLIDRGILAKPYFKIVELKKKPAKLHSITPWQAAYRLGIVQNEERNNAICMEILKAREYGMTAMVLVQHTSHGDTLLKLFDDIGIRARYIRGEDDQGERKSALTELANKDIDVLIGTTILDVGVDVPAVGLIILAGGGKAEVALRQRIGRGLRAKKFGPNVAFIVDFTDQHNSTLKSHARQRLQIIRETPGFGENIVANFEFEKLGFKKAA</sequence>
<evidence type="ECO:0000256" key="1">
    <source>
        <dbReference type="ARBA" id="ARBA00022741"/>
    </source>
</evidence>
<evidence type="ECO:0000313" key="7">
    <source>
        <dbReference type="EMBL" id="EXB05668.1"/>
    </source>
</evidence>
<dbReference type="PROSITE" id="PS51194">
    <property type="entry name" value="HELICASE_CTER"/>
    <property type="match status" value="1"/>
</dbReference>
<organism evidence="7 8">
    <name type="scientific">Acinetobacter baumannii (strain 1295743)</name>
    <dbReference type="NCBI Taxonomy" id="1310613"/>
    <lineage>
        <taxon>Bacteria</taxon>
        <taxon>Pseudomonadati</taxon>
        <taxon>Pseudomonadota</taxon>
        <taxon>Gammaproteobacteria</taxon>
        <taxon>Moraxellales</taxon>
        <taxon>Moraxellaceae</taxon>
        <taxon>Acinetobacter</taxon>
        <taxon>Acinetobacter calcoaceticus/baumannii complex</taxon>
    </lineage>
</organism>
<dbReference type="AlphaFoldDB" id="A0A009IPE5"/>
<dbReference type="Pfam" id="PF00271">
    <property type="entry name" value="Helicase_C"/>
    <property type="match status" value="1"/>
</dbReference>
<feature type="domain" description="Helicase ATP-binding" evidence="5">
    <location>
        <begin position="116"/>
        <end position="350"/>
    </location>
</feature>
<dbReference type="PANTHER" id="PTHR11274">
    <property type="entry name" value="RAD25/XP-B DNA REPAIR HELICASE"/>
    <property type="match status" value="1"/>
</dbReference>
<dbReference type="GO" id="GO:0003677">
    <property type="term" value="F:DNA binding"/>
    <property type="evidence" value="ECO:0007669"/>
    <property type="project" value="InterPro"/>
</dbReference>
<dbReference type="InterPro" id="IPR001650">
    <property type="entry name" value="Helicase_C-like"/>
</dbReference>
<accession>A0A009IPE5</accession>
<dbReference type="Gene3D" id="3.40.50.300">
    <property type="entry name" value="P-loop containing nucleotide triphosphate hydrolases"/>
    <property type="match status" value="2"/>
</dbReference>
<evidence type="ECO:0000259" key="6">
    <source>
        <dbReference type="PROSITE" id="PS51194"/>
    </source>
</evidence>
<dbReference type="Gene3D" id="3.30.780.20">
    <property type="match status" value="1"/>
</dbReference>